<dbReference type="Gene3D" id="1.10.1410.10">
    <property type="match status" value="1"/>
</dbReference>
<feature type="non-terminal residue" evidence="2">
    <location>
        <position position="442"/>
    </location>
</feature>
<feature type="domain" description="PAP/OAS1 substrate-binding-related" evidence="1">
    <location>
        <begin position="163"/>
        <end position="356"/>
    </location>
</feature>
<dbReference type="EMBL" id="GBEZ01026457">
    <property type="protein sequence ID" value="JAC60756.1"/>
    <property type="molecule type" value="Transcribed_RNA"/>
</dbReference>
<proteinExistence type="predicted"/>
<dbReference type="InterPro" id="IPR058920">
    <property type="entry name" value="PAP-OAS1-bd-rel"/>
</dbReference>
<accession>A0A061QQX2</accession>
<dbReference type="InterPro" id="IPR058921">
    <property type="entry name" value="PAP/OAS1-rel"/>
</dbReference>
<dbReference type="InterPro" id="IPR043519">
    <property type="entry name" value="NT_sf"/>
</dbReference>
<evidence type="ECO:0000313" key="2">
    <source>
        <dbReference type="EMBL" id="JAC60756.1"/>
    </source>
</evidence>
<dbReference type="GO" id="GO:0016740">
    <property type="term" value="F:transferase activity"/>
    <property type="evidence" value="ECO:0007669"/>
    <property type="project" value="UniProtKB-KW"/>
</dbReference>
<organism evidence="2">
    <name type="scientific">Tetraselmis sp. GSL018</name>
    <dbReference type="NCBI Taxonomy" id="582737"/>
    <lineage>
        <taxon>Eukaryota</taxon>
        <taxon>Viridiplantae</taxon>
        <taxon>Chlorophyta</taxon>
        <taxon>core chlorophytes</taxon>
        <taxon>Chlorodendrophyceae</taxon>
        <taxon>Chlorodendrales</taxon>
        <taxon>Chlorodendraceae</taxon>
        <taxon>Tetraselmis</taxon>
    </lineage>
</organism>
<dbReference type="Gene3D" id="3.30.460.10">
    <property type="entry name" value="Beta Polymerase, domain 2"/>
    <property type="match status" value="1"/>
</dbReference>
<feature type="non-terminal residue" evidence="2">
    <location>
        <position position="1"/>
    </location>
</feature>
<protein>
    <submittedName>
        <fullName evidence="2">Nt domain of poly polymerase and terminal uridylyl transferase-containing</fullName>
    </submittedName>
</protein>
<reference evidence="2" key="1">
    <citation type="submission" date="2014-05" db="EMBL/GenBank/DDBJ databases">
        <title>The transcriptome of the halophilic microalga Tetraselmis sp. GSL018 isolated from the Great Salt Lake, Utah.</title>
        <authorList>
            <person name="Jinkerson R.E."/>
            <person name="D'Adamo S."/>
            <person name="Posewitz M.C."/>
        </authorList>
    </citation>
    <scope>NUCLEOTIDE SEQUENCE</scope>
    <source>
        <strain evidence="2">GSL018</strain>
    </source>
</reference>
<dbReference type="AlphaFoldDB" id="A0A061QQX2"/>
<dbReference type="PANTHER" id="PTHR45979:SF30">
    <property type="entry name" value="NUCLEOTIDYLTRANSFERASE"/>
    <property type="match status" value="1"/>
</dbReference>
<dbReference type="SUPFAM" id="SSF81301">
    <property type="entry name" value="Nucleotidyltransferase"/>
    <property type="match status" value="1"/>
</dbReference>
<gene>
    <name evidence="2" type="ORF">TSPGSL018_28094</name>
</gene>
<keyword evidence="2" id="KW-0808">Transferase</keyword>
<dbReference type="Pfam" id="PF26180">
    <property type="entry name" value="PAP-OAS1"/>
    <property type="match status" value="1"/>
</dbReference>
<sequence>VCTLRAAALHSPVQSPERPRWGSEHRRARIAGYIKGIVQACFGPELQVDAFTFGSVPLKTYLPDGDIDLSAFLLHKPPPGSNIKDAWASKLAGFLELEQQKQLGQQADRQAEDGSCQVKDVQVINAEVKLLKCLVDNIVVDVSFNQIGGLCTLNFLECVDRKIGCNHLFKRSVILVKAWCYYESRLLGAHHGLLSTYALETLVLYIFNAYHRELRSPLKVLQKFLDVFSSFDWDRYCACLEGRIHLASIPGSSAERPSDAAEDFLLDEDFVQEMLRNYGAGPIPPGHVPTIPTHSFQTKFINICDVLMPNNNLGRSVSRASYARIRKAFAYGAQILRGILESNSVERLDQFFRNTWNAQRRGPPQHDPEPPISTASNLELMRWQQLSGMAKAHGKPMSMPNPGALPIGMPEISFELAAAAMRSLSTSFAMPIGSPNALGVRP</sequence>
<dbReference type="SUPFAM" id="SSF81631">
    <property type="entry name" value="PAP/OAS1 substrate-binding domain"/>
    <property type="match status" value="1"/>
</dbReference>
<evidence type="ECO:0000259" key="1">
    <source>
        <dbReference type="Pfam" id="PF26180"/>
    </source>
</evidence>
<dbReference type="PANTHER" id="PTHR45979">
    <property type="entry name" value="PAP/OAS1 SUBSTRATE-BINDING DOMAIN SUPERFAMILY"/>
    <property type="match status" value="1"/>
</dbReference>
<name>A0A061QQX2_9CHLO</name>